<sequence length="176" mass="20110">MDEVEVSTVVYVPPDEMYDFIVDFPRYANYSEYLEEVRRDGDGSPGTRYSLHFSWWKLDYTAETEVVSTERPSRLDWRVVKNVAADGHWRVEAVPEEAPPDAETASRVTLRIEYDPGSVNDGSIDLPRFISLSRVVEKVKPLIRKEATRVVERIVADIEGEPREVELTVHTGPDAI</sequence>
<proteinExistence type="predicted"/>
<dbReference type="AlphaFoldDB" id="A0ABD5Y4K9"/>
<dbReference type="Pfam" id="PF10604">
    <property type="entry name" value="Polyketide_cyc2"/>
    <property type="match status" value="1"/>
</dbReference>
<reference evidence="1 2" key="1">
    <citation type="journal article" date="2019" name="Int. J. Syst. Evol. Microbiol.">
        <title>The Global Catalogue of Microorganisms (GCM) 10K type strain sequencing project: providing services to taxonomists for standard genome sequencing and annotation.</title>
        <authorList>
            <consortium name="The Broad Institute Genomics Platform"/>
            <consortium name="The Broad Institute Genome Sequencing Center for Infectious Disease"/>
            <person name="Wu L."/>
            <person name="Ma J."/>
        </authorList>
    </citation>
    <scope>NUCLEOTIDE SEQUENCE [LARGE SCALE GENOMIC DNA]</scope>
    <source>
        <strain evidence="1 2">XZYJT29</strain>
    </source>
</reference>
<organism evidence="1 2">
    <name type="scientific">Halosimplex aquaticum</name>
    <dbReference type="NCBI Taxonomy" id="3026162"/>
    <lineage>
        <taxon>Archaea</taxon>
        <taxon>Methanobacteriati</taxon>
        <taxon>Methanobacteriota</taxon>
        <taxon>Stenosarchaea group</taxon>
        <taxon>Halobacteria</taxon>
        <taxon>Halobacteriales</taxon>
        <taxon>Haloarculaceae</taxon>
        <taxon>Halosimplex</taxon>
    </lineage>
</organism>
<comment type="caution">
    <text evidence="1">The sequence shown here is derived from an EMBL/GenBank/DDBJ whole genome shotgun (WGS) entry which is preliminary data.</text>
</comment>
<dbReference type="GeneID" id="78822659"/>
<accession>A0ABD5Y4K9</accession>
<dbReference type="Gene3D" id="3.30.530.20">
    <property type="match status" value="1"/>
</dbReference>
<evidence type="ECO:0000313" key="1">
    <source>
        <dbReference type="EMBL" id="MFC7142323.1"/>
    </source>
</evidence>
<name>A0ABD5Y4K9_9EURY</name>
<dbReference type="EMBL" id="JBHTAS010000001">
    <property type="protein sequence ID" value="MFC7142323.1"/>
    <property type="molecule type" value="Genomic_DNA"/>
</dbReference>
<dbReference type="CDD" id="cd07812">
    <property type="entry name" value="SRPBCC"/>
    <property type="match status" value="1"/>
</dbReference>
<protein>
    <submittedName>
        <fullName evidence="1">Type II toxin-antitoxin system RatA family toxin</fullName>
    </submittedName>
</protein>
<gene>
    <name evidence="1" type="ORF">ACFQMA_21095</name>
</gene>
<dbReference type="InterPro" id="IPR023393">
    <property type="entry name" value="START-like_dom_sf"/>
</dbReference>
<dbReference type="InterPro" id="IPR019587">
    <property type="entry name" value="Polyketide_cyclase/dehydratase"/>
</dbReference>
<dbReference type="RefSeq" id="WP_274323389.1">
    <property type="nucleotide sequence ID" value="NZ_CP118158.1"/>
</dbReference>
<dbReference type="SUPFAM" id="SSF55961">
    <property type="entry name" value="Bet v1-like"/>
    <property type="match status" value="1"/>
</dbReference>
<keyword evidence="2" id="KW-1185">Reference proteome</keyword>
<evidence type="ECO:0000313" key="2">
    <source>
        <dbReference type="Proteomes" id="UP001596432"/>
    </source>
</evidence>
<dbReference type="Proteomes" id="UP001596432">
    <property type="component" value="Unassembled WGS sequence"/>
</dbReference>